<evidence type="ECO:0000256" key="1">
    <source>
        <dbReference type="SAM" id="MobiDB-lite"/>
    </source>
</evidence>
<evidence type="ECO:0000313" key="3">
    <source>
        <dbReference type="Proteomes" id="UP001209878"/>
    </source>
</evidence>
<proteinExistence type="predicted"/>
<organism evidence="2 3">
    <name type="scientific">Ridgeia piscesae</name>
    <name type="common">Tubeworm</name>
    <dbReference type="NCBI Taxonomy" id="27915"/>
    <lineage>
        <taxon>Eukaryota</taxon>
        <taxon>Metazoa</taxon>
        <taxon>Spiralia</taxon>
        <taxon>Lophotrochozoa</taxon>
        <taxon>Annelida</taxon>
        <taxon>Polychaeta</taxon>
        <taxon>Sedentaria</taxon>
        <taxon>Canalipalpata</taxon>
        <taxon>Sabellida</taxon>
        <taxon>Siboglinidae</taxon>
        <taxon>Ridgeia</taxon>
    </lineage>
</organism>
<feature type="region of interest" description="Disordered" evidence="1">
    <location>
        <begin position="23"/>
        <end position="44"/>
    </location>
</feature>
<gene>
    <name evidence="2" type="ORF">NP493_243g03087</name>
</gene>
<evidence type="ECO:0000313" key="2">
    <source>
        <dbReference type="EMBL" id="KAK2185205.1"/>
    </source>
</evidence>
<dbReference type="AlphaFoldDB" id="A0AAD9NZA2"/>
<sequence>MPKQNNPSHSDSYSAITNLRQSDLQTTSQHDSGRASLTGDSGGHPARCNVSSGMHCLTCPVCHGQVREEIVRTPDIRSSVGGRTGPQDTNSPRYCHSCGARRQAPSGHHDDDHSRVRIRKHTYTHTRMHAHTRTHAHTHVHTIKVILLVPICNRIGQIR</sequence>
<accession>A0AAD9NZA2</accession>
<dbReference type="EMBL" id="JAODUO010000242">
    <property type="protein sequence ID" value="KAK2185205.1"/>
    <property type="molecule type" value="Genomic_DNA"/>
</dbReference>
<comment type="caution">
    <text evidence="2">The sequence shown here is derived from an EMBL/GenBank/DDBJ whole genome shotgun (WGS) entry which is preliminary data.</text>
</comment>
<protein>
    <submittedName>
        <fullName evidence="2">Uncharacterized protein</fullName>
    </submittedName>
</protein>
<reference evidence="2" key="1">
    <citation type="journal article" date="2023" name="Mol. Biol. Evol.">
        <title>Third-Generation Sequencing Reveals the Adaptive Role of the Epigenome in Three Deep-Sea Polychaetes.</title>
        <authorList>
            <person name="Perez M."/>
            <person name="Aroh O."/>
            <person name="Sun Y."/>
            <person name="Lan Y."/>
            <person name="Juniper S.K."/>
            <person name="Young C.R."/>
            <person name="Angers B."/>
            <person name="Qian P.Y."/>
        </authorList>
    </citation>
    <scope>NUCLEOTIDE SEQUENCE</scope>
    <source>
        <strain evidence="2">R07B-5</strain>
    </source>
</reference>
<name>A0AAD9NZA2_RIDPI</name>
<dbReference type="Proteomes" id="UP001209878">
    <property type="component" value="Unassembled WGS sequence"/>
</dbReference>
<keyword evidence="3" id="KW-1185">Reference proteome</keyword>